<evidence type="ECO:0000313" key="2">
    <source>
        <dbReference type="EMBL" id="KAF5905271.1"/>
    </source>
</evidence>
<feature type="chain" id="PRO_5035310581" evidence="1">
    <location>
        <begin position="22"/>
        <end position="50"/>
    </location>
</feature>
<accession>A0A8J4UET2</accession>
<feature type="non-terminal residue" evidence="2">
    <location>
        <position position="50"/>
    </location>
</feature>
<dbReference type="AlphaFoldDB" id="A0A8J4UET2"/>
<dbReference type="Proteomes" id="UP000727407">
    <property type="component" value="Unassembled WGS sequence"/>
</dbReference>
<protein>
    <submittedName>
        <fullName evidence="2">Semaphorin-3C</fullName>
    </submittedName>
</protein>
<sequence>CCWGWCTGKLALPLHLEQIAAVLSHSTEPTMVRSSLNAVSTVPITKTHKQ</sequence>
<keyword evidence="1" id="KW-0732">Signal</keyword>
<name>A0A8J4UET2_CLAMG</name>
<evidence type="ECO:0000256" key="1">
    <source>
        <dbReference type="SAM" id="SignalP"/>
    </source>
</evidence>
<feature type="non-terminal residue" evidence="2">
    <location>
        <position position="1"/>
    </location>
</feature>
<gene>
    <name evidence="2" type="ORF">DAT39_005055</name>
</gene>
<reference evidence="2" key="1">
    <citation type="submission" date="2020-07" db="EMBL/GenBank/DDBJ databases">
        <title>Clarias magur genome sequencing, assembly and annotation.</title>
        <authorList>
            <person name="Kushwaha B."/>
            <person name="Kumar R."/>
            <person name="Das P."/>
            <person name="Joshi C.G."/>
            <person name="Kumar D."/>
            <person name="Nagpure N.S."/>
            <person name="Pandey M."/>
            <person name="Agarwal S."/>
            <person name="Srivastava S."/>
            <person name="Singh M."/>
            <person name="Sahoo L."/>
            <person name="Jayasankar P."/>
            <person name="Meher P.K."/>
            <person name="Koringa P.G."/>
            <person name="Iquebal M.A."/>
            <person name="Das S.P."/>
            <person name="Bit A."/>
            <person name="Patnaik S."/>
            <person name="Patel N."/>
            <person name="Shah T.M."/>
            <person name="Hinsu A."/>
            <person name="Jena J.K."/>
        </authorList>
    </citation>
    <scope>NUCLEOTIDE SEQUENCE</scope>
    <source>
        <strain evidence="2">CIFAMagur01</strain>
        <tissue evidence="2">Testis</tissue>
    </source>
</reference>
<proteinExistence type="predicted"/>
<keyword evidence="3" id="KW-1185">Reference proteome</keyword>
<dbReference type="EMBL" id="QNUK01000047">
    <property type="protein sequence ID" value="KAF5905271.1"/>
    <property type="molecule type" value="Genomic_DNA"/>
</dbReference>
<comment type="caution">
    <text evidence="2">The sequence shown here is derived from an EMBL/GenBank/DDBJ whole genome shotgun (WGS) entry which is preliminary data.</text>
</comment>
<evidence type="ECO:0000313" key="3">
    <source>
        <dbReference type="Proteomes" id="UP000727407"/>
    </source>
</evidence>
<feature type="signal peptide" evidence="1">
    <location>
        <begin position="1"/>
        <end position="21"/>
    </location>
</feature>
<organism evidence="2 3">
    <name type="scientific">Clarias magur</name>
    <name type="common">Asian catfish</name>
    <name type="synonym">Macropteronotus magur</name>
    <dbReference type="NCBI Taxonomy" id="1594786"/>
    <lineage>
        <taxon>Eukaryota</taxon>
        <taxon>Metazoa</taxon>
        <taxon>Chordata</taxon>
        <taxon>Craniata</taxon>
        <taxon>Vertebrata</taxon>
        <taxon>Euteleostomi</taxon>
        <taxon>Actinopterygii</taxon>
        <taxon>Neopterygii</taxon>
        <taxon>Teleostei</taxon>
        <taxon>Ostariophysi</taxon>
        <taxon>Siluriformes</taxon>
        <taxon>Clariidae</taxon>
        <taxon>Clarias</taxon>
    </lineage>
</organism>